<dbReference type="Pfam" id="PF13193">
    <property type="entry name" value="AMP-binding_C"/>
    <property type="match status" value="1"/>
</dbReference>
<gene>
    <name evidence="6" type="ORF">ACEZDE_19930</name>
</gene>
<feature type="compositionally biased region" description="Low complexity" evidence="3">
    <location>
        <begin position="583"/>
        <end position="598"/>
    </location>
</feature>
<keyword evidence="2" id="KW-0597">Phosphoprotein</keyword>
<feature type="domain" description="Carrier" evidence="5">
    <location>
        <begin position="505"/>
        <end position="580"/>
    </location>
</feature>
<dbReference type="RefSeq" id="WP_380537675.1">
    <property type="nucleotide sequence ID" value="NZ_JBHFAB010000014.1"/>
</dbReference>
<dbReference type="Pfam" id="PF00550">
    <property type="entry name" value="PP-binding"/>
    <property type="match status" value="1"/>
</dbReference>
<evidence type="ECO:0000256" key="4">
    <source>
        <dbReference type="SAM" id="Phobius"/>
    </source>
</evidence>
<keyword evidence="4" id="KW-0812">Transmembrane</keyword>
<dbReference type="Gene3D" id="3.40.50.12780">
    <property type="entry name" value="N-terminal domain of ligase-like"/>
    <property type="match status" value="1"/>
</dbReference>
<keyword evidence="7" id="KW-1185">Reference proteome</keyword>
<evidence type="ECO:0000256" key="2">
    <source>
        <dbReference type="ARBA" id="ARBA00022553"/>
    </source>
</evidence>
<reference evidence="6 7" key="1">
    <citation type="submission" date="2024-09" db="EMBL/GenBank/DDBJ databases">
        <authorList>
            <person name="Lee S.D."/>
        </authorList>
    </citation>
    <scope>NUCLEOTIDE SEQUENCE [LARGE SCALE GENOMIC DNA]</scope>
    <source>
        <strain evidence="6 7">N8-3</strain>
    </source>
</reference>
<accession>A0ABV6VYQ3</accession>
<keyword evidence="4" id="KW-1133">Transmembrane helix</keyword>
<name>A0ABV6VYQ3_9ACTN</name>
<dbReference type="InterPro" id="IPR045851">
    <property type="entry name" value="AMP-bd_C_sf"/>
</dbReference>
<dbReference type="EMBL" id="JBHFAB010000014">
    <property type="protein sequence ID" value="MFC1418885.1"/>
    <property type="molecule type" value="Genomic_DNA"/>
</dbReference>
<dbReference type="InterPro" id="IPR042099">
    <property type="entry name" value="ANL_N_sf"/>
</dbReference>
<feature type="compositionally biased region" description="Basic residues" evidence="3">
    <location>
        <begin position="599"/>
        <end position="610"/>
    </location>
</feature>
<dbReference type="InterPro" id="IPR020845">
    <property type="entry name" value="AMP-binding_CS"/>
</dbReference>
<dbReference type="PROSITE" id="PS00455">
    <property type="entry name" value="AMP_BINDING"/>
    <property type="match status" value="1"/>
</dbReference>
<comment type="caution">
    <text evidence="6">The sequence shown here is derived from an EMBL/GenBank/DDBJ whole genome shotgun (WGS) entry which is preliminary data.</text>
</comment>
<evidence type="ECO:0000313" key="7">
    <source>
        <dbReference type="Proteomes" id="UP001592531"/>
    </source>
</evidence>
<evidence type="ECO:0000256" key="3">
    <source>
        <dbReference type="SAM" id="MobiDB-lite"/>
    </source>
</evidence>
<feature type="region of interest" description="Disordered" evidence="3">
    <location>
        <begin position="582"/>
        <end position="629"/>
    </location>
</feature>
<dbReference type="InterPro" id="IPR000873">
    <property type="entry name" value="AMP-dep_synth/lig_dom"/>
</dbReference>
<dbReference type="PROSITE" id="PS50075">
    <property type="entry name" value="CARRIER"/>
    <property type="match status" value="1"/>
</dbReference>
<protein>
    <submittedName>
        <fullName evidence="6">Non-ribosomal peptide synthetase</fullName>
    </submittedName>
</protein>
<evidence type="ECO:0000259" key="5">
    <source>
        <dbReference type="PROSITE" id="PS50075"/>
    </source>
</evidence>
<dbReference type="Proteomes" id="UP001592531">
    <property type="component" value="Unassembled WGS sequence"/>
</dbReference>
<dbReference type="InterPro" id="IPR020806">
    <property type="entry name" value="PKS_PP-bd"/>
</dbReference>
<sequence>MERTAVPAVGTLLRRACERNALSTAIISPSESITYSDLLARARRTAGELEEQGIGRGDVVGVVGRRSAAVVMAVFAVWMAGAIVMLIDESLPELRRKAMVESGAVRATVSCSDQQRISVLSGPRAHPATDDEDHAYVAFTSGSTGSPKAIIGSHTGLSLFLQWQSEEFSVGPDDRFAHLTNLSFDVWFRDALTPLVSGAALCVPGDLHLDAAGVVEFLRSQQVTALHLVPSLAKLWTAGAAGIEPVPSVRHAFFAGEPLDGALVSSWRDLFPRCQVVNLYGPTETTLAQHFYRVPRNTASGIQPVGRNLPHSRSYVLDDDKQPCPDDAVGQIFIAADHPSHGYLVDGRIVSPFVEIQVGGARVVAYPTGDLGRRTRQGELEVLGRADEQIKIAGVRIELQEVRSAVQSHPSVRDVFVCAQEDRFSKVIVAIVEGDATAEPDLRGYLGGRLLSVMVPSVFLFRSDLPKLPNGKLDRRTLTEAAREHVQNRARRADSAAREPRQGDQPVAGRLERLWLSVAGQDATRLADRESTFFSLGGTSLTIVALHARIQDEFGLRFPLVRLFEHASFNAQRAFLEAVTREPGGTAPTTAAATTGAAARRRVLSARRSRSLQQAAKRPSTRSDMDEHA</sequence>
<dbReference type="SUPFAM" id="SSF47336">
    <property type="entry name" value="ACP-like"/>
    <property type="match status" value="1"/>
</dbReference>
<feature type="transmembrane region" description="Helical" evidence="4">
    <location>
        <begin position="68"/>
        <end position="87"/>
    </location>
</feature>
<keyword evidence="1" id="KW-0596">Phosphopantetheine</keyword>
<dbReference type="InterPro" id="IPR025110">
    <property type="entry name" value="AMP-bd_C"/>
</dbReference>
<organism evidence="6 7">
    <name type="scientific">Streptacidiphilus cavernicola</name>
    <dbReference type="NCBI Taxonomy" id="3342716"/>
    <lineage>
        <taxon>Bacteria</taxon>
        <taxon>Bacillati</taxon>
        <taxon>Actinomycetota</taxon>
        <taxon>Actinomycetes</taxon>
        <taxon>Kitasatosporales</taxon>
        <taxon>Streptomycetaceae</taxon>
        <taxon>Streptacidiphilus</taxon>
    </lineage>
</organism>
<dbReference type="SMART" id="SM00823">
    <property type="entry name" value="PKS_PP"/>
    <property type="match status" value="1"/>
</dbReference>
<dbReference type="Gene3D" id="3.30.300.30">
    <property type="match status" value="1"/>
</dbReference>
<dbReference type="InterPro" id="IPR036736">
    <property type="entry name" value="ACP-like_sf"/>
</dbReference>
<dbReference type="Gene3D" id="1.10.1200.10">
    <property type="entry name" value="ACP-like"/>
    <property type="match status" value="1"/>
</dbReference>
<dbReference type="Pfam" id="PF00501">
    <property type="entry name" value="AMP-binding"/>
    <property type="match status" value="1"/>
</dbReference>
<dbReference type="PANTHER" id="PTHR45527">
    <property type="entry name" value="NONRIBOSOMAL PEPTIDE SYNTHETASE"/>
    <property type="match status" value="1"/>
</dbReference>
<evidence type="ECO:0000313" key="6">
    <source>
        <dbReference type="EMBL" id="MFC1418885.1"/>
    </source>
</evidence>
<dbReference type="InterPro" id="IPR009081">
    <property type="entry name" value="PP-bd_ACP"/>
</dbReference>
<dbReference type="PANTHER" id="PTHR45527:SF1">
    <property type="entry name" value="FATTY ACID SYNTHASE"/>
    <property type="match status" value="1"/>
</dbReference>
<dbReference type="SUPFAM" id="SSF56801">
    <property type="entry name" value="Acetyl-CoA synthetase-like"/>
    <property type="match status" value="1"/>
</dbReference>
<keyword evidence="4" id="KW-0472">Membrane</keyword>
<proteinExistence type="predicted"/>
<evidence type="ECO:0000256" key="1">
    <source>
        <dbReference type="ARBA" id="ARBA00022450"/>
    </source>
</evidence>